<evidence type="ECO:0000256" key="7">
    <source>
        <dbReference type="ARBA" id="ARBA00022737"/>
    </source>
</evidence>
<evidence type="ECO:0000256" key="13">
    <source>
        <dbReference type="ARBA" id="ARBA00047899"/>
    </source>
</evidence>
<dbReference type="InterPro" id="IPR032675">
    <property type="entry name" value="LRR_dom_sf"/>
</dbReference>
<dbReference type="SMART" id="SM00369">
    <property type="entry name" value="LRR_TYP"/>
    <property type="match status" value="4"/>
</dbReference>
<evidence type="ECO:0000256" key="5">
    <source>
        <dbReference type="ARBA" id="ARBA00022679"/>
    </source>
</evidence>
<feature type="compositionally biased region" description="Basic residues" evidence="15">
    <location>
        <begin position="617"/>
        <end position="631"/>
    </location>
</feature>
<dbReference type="SUPFAM" id="SSF52058">
    <property type="entry name" value="L domain-like"/>
    <property type="match status" value="1"/>
</dbReference>
<evidence type="ECO:0000256" key="12">
    <source>
        <dbReference type="ARBA" id="ARBA00023180"/>
    </source>
</evidence>
<feature type="domain" description="Malectin" evidence="17">
    <location>
        <begin position="417"/>
        <end position="603"/>
    </location>
</feature>
<gene>
    <name evidence="19" type="ORF">STAS_11610</name>
</gene>
<evidence type="ECO:0000313" key="19">
    <source>
        <dbReference type="EMBL" id="GER35343.1"/>
    </source>
</evidence>
<evidence type="ECO:0000256" key="2">
    <source>
        <dbReference type="ARBA" id="ARBA00012513"/>
    </source>
</evidence>
<keyword evidence="9" id="KW-0067">ATP-binding</keyword>
<keyword evidence="6 16" id="KW-0732">Signal</keyword>
<dbReference type="Proteomes" id="UP000325081">
    <property type="component" value="Unassembled WGS sequence"/>
</dbReference>
<sequence length="631" mass="68054">MGFLSFCFFALWVVGIVAGQPKTEPREVDAINKIIDHWNLRSKLNLTGDPCNKNATWASDSANPRIACECTDSWGTSCRSGVKAPHLSSSACMKIYALDISGEIPQELFLLTELMDLDLNQNVLNGSIPSALGQLSKMQYLAFGINNFTGPVPAELGNLTKLIVLSFSSNNLEGTLPPELGNLASLQQLYIDSSGVGGPIPEELSNLKSLQTLWASDNGFTGKIPEFLGSFTNLKDLRLEGTNLEGPIPRSFGALTKLQDLRIGDLSGGDSSLNFLGNLTRLSTLSLRNCRVSGQIPDTLSSFPNLKFLDLSFNKLTGQIPASFKDFASLEYLYLGSNNLSGDLPSEILGSELSDLIALDVSFNPLTGKVPLERKGMSINVVGTSIDDPNLNNTKGATELRCITGNSTCNIKNPPTSFAVNCGGSKKISTEGTTFEADNETLGAASLYLNPDGQFAVSSAGIYISNPNGPQYIANTLSQITNTLDSELYQTARIAPSLRYFGLGLENGMYRVELHFAEIQMLDSSSGSWKGLGRRLFDVNIQGKRVLQDFNIAKESGGSKNALVKKFMANVTNTVLDIHLLWAGKGTCCIPYQSTYGPLISAIRVSQVSEFEDSSKSGKKHVGRQGKARET</sequence>
<keyword evidence="11 19" id="KW-0675">Receptor</keyword>
<name>A0A5A7PR62_STRAF</name>
<feature type="signal peptide" evidence="16">
    <location>
        <begin position="1"/>
        <end position="19"/>
    </location>
</feature>
<dbReference type="AlphaFoldDB" id="A0A5A7PR62"/>
<evidence type="ECO:0000256" key="11">
    <source>
        <dbReference type="ARBA" id="ARBA00023170"/>
    </source>
</evidence>
<keyword evidence="20" id="KW-1185">Reference proteome</keyword>
<dbReference type="InterPro" id="IPR051824">
    <property type="entry name" value="LRR_Rcpt-Like_S/T_Kinase"/>
</dbReference>
<keyword evidence="10" id="KW-0472">Membrane</keyword>
<keyword evidence="5" id="KW-0808">Transferase</keyword>
<dbReference type="FunFam" id="3.80.10.10:FF:000041">
    <property type="entry name" value="LRR receptor-like serine/threonine-protein kinase ERECTA"/>
    <property type="match status" value="1"/>
</dbReference>
<protein>
    <recommendedName>
        <fullName evidence="2">non-specific serine/threonine protein kinase</fullName>
        <ecNumber evidence="2">2.7.11.1</ecNumber>
    </recommendedName>
</protein>
<comment type="catalytic activity">
    <reaction evidence="14">
        <text>L-seryl-[protein] + ATP = O-phospho-L-seryl-[protein] + ADP + H(+)</text>
        <dbReference type="Rhea" id="RHEA:17989"/>
        <dbReference type="Rhea" id="RHEA-COMP:9863"/>
        <dbReference type="Rhea" id="RHEA-COMP:11604"/>
        <dbReference type="ChEBI" id="CHEBI:15378"/>
        <dbReference type="ChEBI" id="CHEBI:29999"/>
        <dbReference type="ChEBI" id="CHEBI:30616"/>
        <dbReference type="ChEBI" id="CHEBI:83421"/>
        <dbReference type="ChEBI" id="CHEBI:456216"/>
        <dbReference type="EC" id="2.7.11.1"/>
    </reaction>
</comment>
<dbReference type="Pfam" id="PF23598">
    <property type="entry name" value="LRR_14"/>
    <property type="match status" value="1"/>
</dbReference>
<dbReference type="EC" id="2.7.11.1" evidence="2"/>
<organism evidence="19 20">
    <name type="scientific">Striga asiatica</name>
    <name type="common">Asiatic witchweed</name>
    <name type="synonym">Buchnera asiatica</name>
    <dbReference type="NCBI Taxonomy" id="4170"/>
    <lineage>
        <taxon>Eukaryota</taxon>
        <taxon>Viridiplantae</taxon>
        <taxon>Streptophyta</taxon>
        <taxon>Embryophyta</taxon>
        <taxon>Tracheophyta</taxon>
        <taxon>Spermatophyta</taxon>
        <taxon>Magnoliopsida</taxon>
        <taxon>eudicotyledons</taxon>
        <taxon>Gunneridae</taxon>
        <taxon>Pentapetalae</taxon>
        <taxon>asterids</taxon>
        <taxon>lamiids</taxon>
        <taxon>Lamiales</taxon>
        <taxon>Orobanchaceae</taxon>
        <taxon>Buchnereae</taxon>
        <taxon>Striga</taxon>
    </lineage>
</organism>
<dbReference type="OrthoDB" id="676979at2759"/>
<evidence type="ECO:0000259" key="17">
    <source>
        <dbReference type="Pfam" id="PF11721"/>
    </source>
</evidence>
<dbReference type="EMBL" id="BKCP01004961">
    <property type="protein sequence ID" value="GER35343.1"/>
    <property type="molecule type" value="Genomic_DNA"/>
</dbReference>
<keyword evidence="8" id="KW-0547">Nucleotide-binding</keyword>
<evidence type="ECO:0000256" key="3">
    <source>
        <dbReference type="ARBA" id="ARBA00022553"/>
    </source>
</evidence>
<evidence type="ECO:0000256" key="1">
    <source>
        <dbReference type="ARBA" id="ARBA00004479"/>
    </source>
</evidence>
<dbReference type="GO" id="GO:0005524">
    <property type="term" value="F:ATP binding"/>
    <property type="evidence" value="ECO:0007669"/>
    <property type="project" value="UniProtKB-KW"/>
</dbReference>
<keyword evidence="7" id="KW-0677">Repeat</keyword>
<feature type="chain" id="PRO_5022989247" description="non-specific serine/threonine protein kinase" evidence="16">
    <location>
        <begin position="20"/>
        <end position="631"/>
    </location>
</feature>
<proteinExistence type="predicted"/>
<comment type="subcellular location">
    <subcellularLocation>
        <location evidence="1">Membrane</location>
        <topology evidence="1">Single-pass type I membrane protein</topology>
    </subcellularLocation>
</comment>
<evidence type="ECO:0000256" key="14">
    <source>
        <dbReference type="ARBA" id="ARBA00048679"/>
    </source>
</evidence>
<evidence type="ECO:0000256" key="6">
    <source>
        <dbReference type="ARBA" id="ARBA00022729"/>
    </source>
</evidence>
<dbReference type="Pfam" id="PF11721">
    <property type="entry name" value="Malectin"/>
    <property type="match status" value="1"/>
</dbReference>
<dbReference type="GO" id="GO:0016020">
    <property type="term" value="C:membrane"/>
    <property type="evidence" value="ECO:0007669"/>
    <property type="project" value="UniProtKB-SubCell"/>
</dbReference>
<evidence type="ECO:0000259" key="18">
    <source>
        <dbReference type="Pfam" id="PF23598"/>
    </source>
</evidence>
<dbReference type="GO" id="GO:0004674">
    <property type="term" value="F:protein serine/threonine kinase activity"/>
    <property type="evidence" value="ECO:0007669"/>
    <property type="project" value="UniProtKB-EC"/>
</dbReference>
<evidence type="ECO:0000256" key="4">
    <source>
        <dbReference type="ARBA" id="ARBA00022614"/>
    </source>
</evidence>
<evidence type="ECO:0000256" key="9">
    <source>
        <dbReference type="ARBA" id="ARBA00022840"/>
    </source>
</evidence>
<evidence type="ECO:0000256" key="8">
    <source>
        <dbReference type="ARBA" id="ARBA00022741"/>
    </source>
</evidence>
<evidence type="ECO:0000256" key="16">
    <source>
        <dbReference type="SAM" id="SignalP"/>
    </source>
</evidence>
<keyword evidence="4" id="KW-0433">Leucine-rich repeat</keyword>
<feature type="domain" description="Disease resistance R13L4/SHOC-2-like LRR" evidence="18">
    <location>
        <begin position="180"/>
        <end position="363"/>
    </location>
</feature>
<reference evidence="20" key="1">
    <citation type="journal article" date="2019" name="Curr. Biol.">
        <title>Genome Sequence of Striga asiatica Provides Insight into the Evolution of Plant Parasitism.</title>
        <authorList>
            <person name="Yoshida S."/>
            <person name="Kim S."/>
            <person name="Wafula E.K."/>
            <person name="Tanskanen J."/>
            <person name="Kim Y.M."/>
            <person name="Honaas L."/>
            <person name="Yang Z."/>
            <person name="Spallek T."/>
            <person name="Conn C.E."/>
            <person name="Ichihashi Y."/>
            <person name="Cheong K."/>
            <person name="Cui S."/>
            <person name="Der J.P."/>
            <person name="Gundlach H."/>
            <person name="Jiao Y."/>
            <person name="Hori C."/>
            <person name="Ishida J.K."/>
            <person name="Kasahara H."/>
            <person name="Kiba T."/>
            <person name="Kim M.S."/>
            <person name="Koo N."/>
            <person name="Laohavisit A."/>
            <person name="Lee Y.H."/>
            <person name="Lumba S."/>
            <person name="McCourt P."/>
            <person name="Mortimer J.C."/>
            <person name="Mutuku J.M."/>
            <person name="Nomura T."/>
            <person name="Sasaki-Sekimoto Y."/>
            <person name="Seto Y."/>
            <person name="Wang Y."/>
            <person name="Wakatake T."/>
            <person name="Sakakibara H."/>
            <person name="Demura T."/>
            <person name="Yamaguchi S."/>
            <person name="Yoneyama K."/>
            <person name="Manabe R.I."/>
            <person name="Nelson D.C."/>
            <person name="Schulman A.H."/>
            <person name="Timko M.P."/>
            <person name="dePamphilis C.W."/>
            <person name="Choi D."/>
            <person name="Shirasu K."/>
        </authorList>
    </citation>
    <scope>NUCLEOTIDE SEQUENCE [LARGE SCALE GENOMIC DNA]</scope>
    <source>
        <strain evidence="20">cv. UVA1</strain>
    </source>
</reference>
<evidence type="ECO:0000256" key="15">
    <source>
        <dbReference type="SAM" id="MobiDB-lite"/>
    </source>
</evidence>
<dbReference type="FunFam" id="3.80.10.10:FF:001380">
    <property type="entry name" value="Os05g0256100 protein"/>
    <property type="match status" value="1"/>
</dbReference>
<evidence type="ECO:0000256" key="10">
    <source>
        <dbReference type="ARBA" id="ARBA00023136"/>
    </source>
</evidence>
<keyword evidence="12" id="KW-0325">Glycoprotein</keyword>
<dbReference type="Gene3D" id="3.80.10.10">
    <property type="entry name" value="Ribonuclease Inhibitor"/>
    <property type="match status" value="3"/>
</dbReference>
<dbReference type="PANTHER" id="PTHR48006:SF98">
    <property type="entry name" value="MALECTIN DOMAIN-CONTAINING PROTEIN"/>
    <property type="match status" value="1"/>
</dbReference>
<feature type="region of interest" description="Disordered" evidence="15">
    <location>
        <begin position="612"/>
        <end position="631"/>
    </location>
</feature>
<evidence type="ECO:0000313" key="20">
    <source>
        <dbReference type="Proteomes" id="UP000325081"/>
    </source>
</evidence>
<comment type="caution">
    <text evidence="19">The sequence shown here is derived from an EMBL/GenBank/DDBJ whole genome shotgun (WGS) entry which is preliminary data.</text>
</comment>
<keyword evidence="3" id="KW-0597">Phosphoprotein</keyword>
<dbReference type="InterPro" id="IPR003591">
    <property type="entry name" value="Leu-rich_rpt_typical-subtyp"/>
</dbReference>
<dbReference type="InterPro" id="IPR021720">
    <property type="entry name" value="Malectin_dom"/>
</dbReference>
<dbReference type="InterPro" id="IPR055414">
    <property type="entry name" value="LRR_R13L4/SHOC2-like"/>
</dbReference>
<dbReference type="Gene3D" id="2.60.120.430">
    <property type="entry name" value="Galactose-binding lectin"/>
    <property type="match status" value="1"/>
</dbReference>
<dbReference type="PANTHER" id="PTHR48006">
    <property type="entry name" value="LEUCINE-RICH REPEAT-CONTAINING PROTEIN DDB_G0281931-RELATED"/>
    <property type="match status" value="1"/>
</dbReference>
<keyword evidence="19" id="KW-0418">Kinase</keyword>
<comment type="catalytic activity">
    <reaction evidence="13">
        <text>L-threonyl-[protein] + ATP = O-phospho-L-threonyl-[protein] + ADP + H(+)</text>
        <dbReference type="Rhea" id="RHEA:46608"/>
        <dbReference type="Rhea" id="RHEA-COMP:11060"/>
        <dbReference type="Rhea" id="RHEA-COMP:11605"/>
        <dbReference type="ChEBI" id="CHEBI:15378"/>
        <dbReference type="ChEBI" id="CHEBI:30013"/>
        <dbReference type="ChEBI" id="CHEBI:30616"/>
        <dbReference type="ChEBI" id="CHEBI:61977"/>
        <dbReference type="ChEBI" id="CHEBI:456216"/>
        <dbReference type="EC" id="2.7.11.1"/>
    </reaction>
</comment>
<accession>A0A5A7PR62</accession>